<accession>A0A212L6A3</accession>
<protein>
    <submittedName>
        <fullName evidence="1">Uncharacterized protein</fullName>
    </submittedName>
</protein>
<gene>
    <name evidence="1" type="ORF">KL86DES1_20972</name>
</gene>
<organism evidence="1">
    <name type="scientific">uncultured Desulfovibrio sp</name>
    <dbReference type="NCBI Taxonomy" id="167968"/>
    <lineage>
        <taxon>Bacteria</taxon>
        <taxon>Pseudomonadati</taxon>
        <taxon>Thermodesulfobacteriota</taxon>
        <taxon>Desulfovibrionia</taxon>
        <taxon>Desulfovibrionales</taxon>
        <taxon>Desulfovibrionaceae</taxon>
        <taxon>Desulfovibrio</taxon>
        <taxon>environmental samples</taxon>
    </lineage>
</organism>
<proteinExistence type="predicted"/>
<dbReference type="AlphaFoldDB" id="A0A212L6A3"/>
<name>A0A212L6A3_9BACT</name>
<evidence type="ECO:0000313" key="1">
    <source>
        <dbReference type="EMBL" id="SCM73007.1"/>
    </source>
</evidence>
<sequence>MSSALPTFPRSRFSVPLLPLPPAALQPCAAMTANATADVRKFFQAHSIFCEQKKYCVIEKCAEPSGIFTWLTNYNIFASRIFILNASKTPASARNRANKLRLRLRSGPLPTQPPEQFQSEIALEKQSLFFFSEGIFSGMLFALLFTGTDTLAATRKIPCESQPFIYPATGRFPATHAMCVRGFSPLLTLSGAAQSHPRIPESQSVRVRGTHSVKTLPSPSF</sequence>
<dbReference type="EMBL" id="FMJC01000002">
    <property type="protein sequence ID" value="SCM73007.1"/>
    <property type="molecule type" value="Genomic_DNA"/>
</dbReference>
<reference evidence="1" key="1">
    <citation type="submission" date="2016-08" db="EMBL/GenBank/DDBJ databases">
        <authorList>
            <person name="Seilhamer J.J."/>
        </authorList>
    </citation>
    <scope>NUCLEOTIDE SEQUENCE</scope>
    <source>
        <strain evidence="1">86-1</strain>
    </source>
</reference>